<evidence type="ECO:0000313" key="2">
    <source>
        <dbReference type="EMBL" id="PWV02818.1"/>
    </source>
</evidence>
<dbReference type="AlphaFoldDB" id="A0A2V2W2F6"/>
<accession>A0A2V2W2F6</accession>
<sequence length="365" mass="41909">MRRPRRWRLYPVRSAIAFIICLWFIYLFVSIEIIGALQGQVSFLKVVVRSGAISGANLSLRETNEISALASSGIFSAVGSSRLSLLYNADAMIDLAAQREFNQTLCPTEPREKEHPKFVEFLEFFTKVFKEKYNNIPWWLDEGSLIGVGRAGAIVNADDDFDFFVLLPNATSPCRPGSLECTREEFNLLIHQFLLPLWEAGACIRRFNPDISKFDSERRLMYSFQIRKPNELRDPMHCFNPRAPFAHMHFGMLNADGELETNKWVGPNSHPKDKLPLDLMLPVRRCRLGPSDAPCPFDIVGYLTLRNRGEYVRRSREGSCLLVKKKWSKARRVNQVKKVQLLHDCGYNSMICLVKRFVDSDYDTC</sequence>
<dbReference type="VEuPathDB" id="TriTrypDB:C4B63_2g516"/>
<dbReference type="VEuPathDB" id="TriTrypDB:TcYC6_0073400"/>
<keyword evidence="1" id="KW-0472">Membrane</keyword>
<reference evidence="2 3" key="1">
    <citation type="journal article" date="2018" name="Microb. Genom.">
        <title>Expanding an expanded genome: long-read sequencing of Trypanosoma cruzi.</title>
        <authorList>
            <person name="Berna L."/>
            <person name="Rodriguez M."/>
            <person name="Chiribao M.L."/>
            <person name="Parodi-Talice A."/>
            <person name="Pita S."/>
            <person name="Rijo G."/>
            <person name="Alvarez-Valin F."/>
            <person name="Robello C."/>
        </authorList>
    </citation>
    <scope>NUCLEOTIDE SEQUENCE [LARGE SCALE GENOMIC DNA]</scope>
    <source>
        <strain evidence="2 3">Dm28c</strain>
    </source>
</reference>
<dbReference type="VEuPathDB" id="TriTrypDB:TcBrA4_0058070"/>
<comment type="caution">
    <text evidence="2">The sequence shown here is derived from an EMBL/GenBank/DDBJ whole genome shotgun (WGS) entry which is preliminary data.</text>
</comment>
<dbReference type="VEuPathDB" id="TriTrypDB:C3747_9g364"/>
<dbReference type="VEuPathDB" id="TriTrypDB:BCY84_14658"/>
<protein>
    <submittedName>
        <fullName evidence="2">Uncharacterized protein</fullName>
    </submittedName>
</protein>
<keyword evidence="1" id="KW-0812">Transmembrane</keyword>
<dbReference type="VEuPathDB" id="TriTrypDB:ECC02_007516"/>
<dbReference type="VEuPathDB" id="TriTrypDB:TCDM_04520"/>
<dbReference type="VEuPathDB" id="TriTrypDB:Tc_MARK_4184"/>
<evidence type="ECO:0000256" key="1">
    <source>
        <dbReference type="SAM" id="Phobius"/>
    </source>
</evidence>
<keyword evidence="1" id="KW-1133">Transmembrane helix</keyword>
<dbReference type="VEuPathDB" id="TriTrypDB:TCSYLVIO_005514"/>
<name>A0A2V2W2F6_TRYCR</name>
<dbReference type="Proteomes" id="UP000246121">
    <property type="component" value="Unassembled WGS sequence"/>
</dbReference>
<proteinExistence type="predicted"/>
<evidence type="ECO:0000313" key="3">
    <source>
        <dbReference type="Proteomes" id="UP000246121"/>
    </source>
</evidence>
<dbReference type="EMBL" id="PRFA01000002">
    <property type="protein sequence ID" value="PWV02818.1"/>
    <property type="molecule type" value="Genomic_DNA"/>
</dbReference>
<dbReference type="VEuPathDB" id="TriTrypDB:TcG_06177"/>
<dbReference type="VEuPathDB" id="TriTrypDB:TcCL_NonESM07415"/>
<feature type="transmembrane region" description="Helical" evidence="1">
    <location>
        <begin position="12"/>
        <end position="37"/>
    </location>
</feature>
<dbReference type="VEuPathDB" id="TriTrypDB:TcCLB.508355.270"/>
<organism evidence="2 3">
    <name type="scientific">Trypanosoma cruzi</name>
    <dbReference type="NCBI Taxonomy" id="5693"/>
    <lineage>
        <taxon>Eukaryota</taxon>
        <taxon>Discoba</taxon>
        <taxon>Euglenozoa</taxon>
        <taxon>Kinetoplastea</taxon>
        <taxon>Metakinetoplastina</taxon>
        <taxon>Trypanosomatida</taxon>
        <taxon>Trypanosomatidae</taxon>
        <taxon>Trypanosoma</taxon>
        <taxon>Schizotrypanum</taxon>
    </lineage>
</organism>
<gene>
    <name evidence="2" type="ORF">C4B63_2g516</name>
</gene>